<dbReference type="GO" id="GO:0004605">
    <property type="term" value="F:phosphatidate cytidylyltransferase activity"/>
    <property type="evidence" value="ECO:0007669"/>
    <property type="project" value="UniProtKB-EC"/>
</dbReference>
<feature type="transmembrane region" description="Helical" evidence="19">
    <location>
        <begin position="81"/>
        <end position="100"/>
    </location>
</feature>
<dbReference type="EMBL" id="CP046401">
    <property type="protein sequence ID" value="QGY43264.1"/>
    <property type="molecule type" value="Genomic_DNA"/>
</dbReference>
<evidence type="ECO:0000256" key="3">
    <source>
        <dbReference type="ARBA" id="ARBA00005119"/>
    </source>
</evidence>
<dbReference type="KEGG" id="mcos:GM418_06200"/>
<accession>A0A6I6K046</accession>
<comment type="pathway">
    <text evidence="3 18">Phospholipid metabolism; CDP-diacylglycerol biosynthesis; CDP-diacylglycerol from sn-glycerol 3-phosphate: step 3/3.</text>
</comment>
<feature type="transmembrane region" description="Helical" evidence="19">
    <location>
        <begin position="112"/>
        <end position="135"/>
    </location>
</feature>
<evidence type="ECO:0000256" key="11">
    <source>
        <dbReference type="ARBA" id="ARBA00022692"/>
    </source>
</evidence>
<comment type="subcellular location">
    <subcellularLocation>
        <location evidence="2">Cell membrane</location>
        <topology evidence="2">Multi-pass membrane protein</topology>
    </subcellularLocation>
</comment>
<keyword evidence="11 18" id="KW-0812">Transmembrane</keyword>
<evidence type="ECO:0000256" key="19">
    <source>
        <dbReference type="SAM" id="Phobius"/>
    </source>
</evidence>
<name>A0A6I6K046_9BACT</name>
<evidence type="ECO:0000256" key="15">
    <source>
        <dbReference type="ARBA" id="ARBA00023136"/>
    </source>
</evidence>
<dbReference type="Proteomes" id="UP000428260">
    <property type="component" value="Chromosome"/>
</dbReference>
<dbReference type="InterPro" id="IPR000374">
    <property type="entry name" value="PC_trans"/>
</dbReference>
<gene>
    <name evidence="20" type="ORF">GM418_06200</name>
</gene>
<keyword evidence="14" id="KW-0443">Lipid metabolism</keyword>
<evidence type="ECO:0000256" key="10">
    <source>
        <dbReference type="ARBA" id="ARBA00022679"/>
    </source>
</evidence>
<comment type="catalytic activity">
    <reaction evidence="1 18">
        <text>a 1,2-diacyl-sn-glycero-3-phosphate + CTP + H(+) = a CDP-1,2-diacyl-sn-glycerol + diphosphate</text>
        <dbReference type="Rhea" id="RHEA:16229"/>
        <dbReference type="ChEBI" id="CHEBI:15378"/>
        <dbReference type="ChEBI" id="CHEBI:33019"/>
        <dbReference type="ChEBI" id="CHEBI:37563"/>
        <dbReference type="ChEBI" id="CHEBI:58332"/>
        <dbReference type="ChEBI" id="CHEBI:58608"/>
        <dbReference type="EC" id="2.7.7.41"/>
    </reaction>
</comment>
<feature type="transmembrane region" description="Helical" evidence="19">
    <location>
        <begin position="12"/>
        <end position="37"/>
    </location>
</feature>
<protein>
    <recommendedName>
        <fullName evidence="7 18">Phosphatidate cytidylyltransferase</fullName>
        <ecNumber evidence="6 18">2.7.7.41</ecNumber>
    </recommendedName>
</protein>
<keyword evidence="17" id="KW-1208">Phospholipid metabolism</keyword>
<reference evidence="20 21" key="1">
    <citation type="submission" date="2019-11" db="EMBL/GenBank/DDBJ databases">
        <authorList>
            <person name="Zheng R.K."/>
            <person name="Sun C.M."/>
        </authorList>
    </citation>
    <scope>NUCLEOTIDE SEQUENCE [LARGE SCALE GENOMIC DNA]</scope>
    <source>
        <strain evidence="20 21">WC007</strain>
    </source>
</reference>
<keyword evidence="12 18" id="KW-0548">Nucleotidyltransferase</keyword>
<dbReference type="GO" id="GO:0005886">
    <property type="term" value="C:plasma membrane"/>
    <property type="evidence" value="ECO:0007669"/>
    <property type="project" value="UniProtKB-SubCell"/>
</dbReference>
<dbReference type="RefSeq" id="WP_158864223.1">
    <property type="nucleotide sequence ID" value="NZ_CP046401.1"/>
</dbReference>
<dbReference type="AlphaFoldDB" id="A0A6I6K046"/>
<keyword evidence="10 18" id="KW-0808">Transferase</keyword>
<organism evidence="20 21">
    <name type="scientific">Maribellus comscasis</name>
    <dbReference type="NCBI Taxonomy" id="2681766"/>
    <lineage>
        <taxon>Bacteria</taxon>
        <taxon>Pseudomonadati</taxon>
        <taxon>Bacteroidota</taxon>
        <taxon>Bacteroidia</taxon>
        <taxon>Marinilabiliales</taxon>
        <taxon>Prolixibacteraceae</taxon>
        <taxon>Maribellus</taxon>
    </lineage>
</organism>
<evidence type="ECO:0000256" key="4">
    <source>
        <dbReference type="ARBA" id="ARBA00005189"/>
    </source>
</evidence>
<evidence type="ECO:0000256" key="12">
    <source>
        <dbReference type="ARBA" id="ARBA00022695"/>
    </source>
</evidence>
<evidence type="ECO:0000256" key="5">
    <source>
        <dbReference type="ARBA" id="ARBA00010185"/>
    </source>
</evidence>
<comment type="similarity">
    <text evidence="5 18">Belongs to the CDS family.</text>
</comment>
<dbReference type="UniPathway" id="UPA00557">
    <property type="reaction ID" value="UER00614"/>
</dbReference>
<dbReference type="PANTHER" id="PTHR46382">
    <property type="entry name" value="PHOSPHATIDATE CYTIDYLYLTRANSFERASE"/>
    <property type="match status" value="1"/>
</dbReference>
<evidence type="ECO:0000256" key="8">
    <source>
        <dbReference type="ARBA" id="ARBA00022475"/>
    </source>
</evidence>
<feature type="transmembrane region" description="Helical" evidence="19">
    <location>
        <begin position="208"/>
        <end position="228"/>
    </location>
</feature>
<dbReference type="PROSITE" id="PS01315">
    <property type="entry name" value="CDS"/>
    <property type="match status" value="1"/>
</dbReference>
<keyword evidence="9" id="KW-0444">Lipid biosynthesis</keyword>
<evidence type="ECO:0000256" key="18">
    <source>
        <dbReference type="RuleBase" id="RU003938"/>
    </source>
</evidence>
<evidence type="ECO:0000256" key="13">
    <source>
        <dbReference type="ARBA" id="ARBA00022989"/>
    </source>
</evidence>
<sequence length="276" mass="30875">MNNLLKRSLTGIIYVAVILAGTMIHPAIFALVFLPLMVVTQLEFYILMKNGDFNPQKIIGLVTGGLLFAACYFAARKIIPFQFCLLIFPFLIIILLSEVLRKKENSLQNNFITISGFIYVAIPFALLNFIVFPGFPENSQFYPWILTGLFFIIWIYDSMAYLIGSKFGKHKMCERISPNKSWEGLIGGAVFAVIMGILNAVIFQSLSVTVWIVTAALVVLFGTFGDLFESKIKRELKIKDSGNILPGHGGFLDRLDSLLFVIPVIYVWLILGGNIS</sequence>
<feature type="transmembrane region" description="Helical" evidence="19">
    <location>
        <begin position="141"/>
        <end position="163"/>
    </location>
</feature>
<evidence type="ECO:0000256" key="1">
    <source>
        <dbReference type="ARBA" id="ARBA00001698"/>
    </source>
</evidence>
<evidence type="ECO:0000256" key="9">
    <source>
        <dbReference type="ARBA" id="ARBA00022516"/>
    </source>
</evidence>
<evidence type="ECO:0000256" key="6">
    <source>
        <dbReference type="ARBA" id="ARBA00012487"/>
    </source>
</evidence>
<dbReference type="EC" id="2.7.7.41" evidence="6 18"/>
<evidence type="ECO:0000313" key="20">
    <source>
        <dbReference type="EMBL" id="QGY43264.1"/>
    </source>
</evidence>
<keyword evidence="13 19" id="KW-1133">Transmembrane helix</keyword>
<evidence type="ECO:0000256" key="16">
    <source>
        <dbReference type="ARBA" id="ARBA00023209"/>
    </source>
</evidence>
<dbReference type="Pfam" id="PF01148">
    <property type="entry name" value="CTP_transf_1"/>
    <property type="match status" value="1"/>
</dbReference>
<dbReference type="GO" id="GO:0016024">
    <property type="term" value="P:CDP-diacylglycerol biosynthetic process"/>
    <property type="evidence" value="ECO:0007669"/>
    <property type="project" value="UniProtKB-UniPathway"/>
</dbReference>
<evidence type="ECO:0000313" key="21">
    <source>
        <dbReference type="Proteomes" id="UP000428260"/>
    </source>
</evidence>
<evidence type="ECO:0000256" key="7">
    <source>
        <dbReference type="ARBA" id="ARBA00019373"/>
    </source>
</evidence>
<keyword evidence="16" id="KW-0594">Phospholipid biosynthesis</keyword>
<keyword evidence="8" id="KW-1003">Cell membrane</keyword>
<feature type="transmembrane region" description="Helical" evidence="19">
    <location>
        <begin position="258"/>
        <end position="275"/>
    </location>
</feature>
<evidence type="ECO:0000256" key="14">
    <source>
        <dbReference type="ARBA" id="ARBA00023098"/>
    </source>
</evidence>
<evidence type="ECO:0000256" key="2">
    <source>
        <dbReference type="ARBA" id="ARBA00004651"/>
    </source>
</evidence>
<feature type="transmembrane region" description="Helical" evidence="19">
    <location>
        <begin position="184"/>
        <end position="202"/>
    </location>
</feature>
<keyword evidence="15 19" id="KW-0472">Membrane</keyword>
<proteinExistence type="inferred from homology"/>
<comment type="pathway">
    <text evidence="4">Lipid metabolism.</text>
</comment>
<dbReference type="PANTHER" id="PTHR46382:SF1">
    <property type="entry name" value="PHOSPHATIDATE CYTIDYLYLTRANSFERASE"/>
    <property type="match status" value="1"/>
</dbReference>
<keyword evidence="21" id="KW-1185">Reference proteome</keyword>
<evidence type="ECO:0000256" key="17">
    <source>
        <dbReference type="ARBA" id="ARBA00023264"/>
    </source>
</evidence>